<dbReference type="InterPro" id="IPR013766">
    <property type="entry name" value="Thioredoxin_domain"/>
</dbReference>
<dbReference type="AlphaFoldDB" id="A0A6J6TQN7"/>
<name>A0A6J6TQN7_9ZZZZ</name>
<dbReference type="PANTHER" id="PTHR45663:SF11">
    <property type="entry name" value="GEO12009P1"/>
    <property type="match status" value="1"/>
</dbReference>
<dbReference type="PIRSF" id="PIRSF000077">
    <property type="entry name" value="Thioredoxin"/>
    <property type="match status" value="1"/>
</dbReference>
<accession>A0A6J6TQN7</accession>
<dbReference type="PROSITE" id="PS00194">
    <property type="entry name" value="THIOREDOXIN_1"/>
    <property type="match status" value="1"/>
</dbReference>
<dbReference type="NCBIfam" id="TIGR01068">
    <property type="entry name" value="thioredoxin"/>
    <property type="match status" value="1"/>
</dbReference>
<dbReference type="CDD" id="cd02947">
    <property type="entry name" value="TRX_family"/>
    <property type="match status" value="1"/>
</dbReference>
<dbReference type="SUPFAM" id="SSF52833">
    <property type="entry name" value="Thioredoxin-like"/>
    <property type="match status" value="1"/>
</dbReference>
<keyword evidence="4" id="KW-0676">Redox-active center</keyword>
<protein>
    <submittedName>
        <fullName evidence="6">Unannotated protein</fullName>
    </submittedName>
</protein>
<keyword evidence="1" id="KW-0813">Transport</keyword>
<evidence type="ECO:0000259" key="5">
    <source>
        <dbReference type="PROSITE" id="PS51352"/>
    </source>
</evidence>
<sequence>MADGIVILTSANFDETIKSSTTPILVDFWAEWCGPCKAMNPILTEIAKEQAGNVTIAKLNVDDHGDIAQRFSVMSIPTMMLFSEGEMKLKMIGAKGKPQLLAEIAEFIPTKS</sequence>
<evidence type="ECO:0000256" key="3">
    <source>
        <dbReference type="ARBA" id="ARBA00023157"/>
    </source>
</evidence>
<reference evidence="6" key="1">
    <citation type="submission" date="2020-05" db="EMBL/GenBank/DDBJ databases">
        <authorList>
            <person name="Chiriac C."/>
            <person name="Salcher M."/>
            <person name="Ghai R."/>
            <person name="Kavagutti S V."/>
        </authorList>
    </citation>
    <scope>NUCLEOTIDE SEQUENCE</scope>
</reference>
<dbReference type="PROSITE" id="PS51352">
    <property type="entry name" value="THIOREDOXIN_2"/>
    <property type="match status" value="1"/>
</dbReference>
<dbReference type="Gene3D" id="3.40.30.10">
    <property type="entry name" value="Glutaredoxin"/>
    <property type="match status" value="1"/>
</dbReference>
<feature type="domain" description="Thioredoxin" evidence="5">
    <location>
        <begin position="1"/>
        <end position="109"/>
    </location>
</feature>
<gene>
    <name evidence="6" type="ORF">UFOPK2855_00041</name>
</gene>
<dbReference type="GO" id="GO:0005829">
    <property type="term" value="C:cytosol"/>
    <property type="evidence" value="ECO:0007669"/>
    <property type="project" value="TreeGrafter"/>
</dbReference>
<evidence type="ECO:0000256" key="2">
    <source>
        <dbReference type="ARBA" id="ARBA00022982"/>
    </source>
</evidence>
<dbReference type="InterPro" id="IPR005746">
    <property type="entry name" value="Thioredoxin"/>
</dbReference>
<dbReference type="PRINTS" id="PR00421">
    <property type="entry name" value="THIOREDOXIN"/>
</dbReference>
<dbReference type="EMBL" id="CAEZZK010000004">
    <property type="protein sequence ID" value="CAB4748877.1"/>
    <property type="molecule type" value="Genomic_DNA"/>
</dbReference>
<evidence type="ECO:0000256" key="4">
    <source>
        <dbReference type="ARBA" id="ARBA00023284"/>
    </source>
</evidence>
<dbReference type="PANTHER" id="PTHR45663">
    <property type="entry name" value="GEO12009P1"/>
    <property type="match status" value="1"/>
</dbReference>
<dbReference type="GO" id="GO:0015035">
    <property type="term" value="F:protein-disulfide reductase activity"/>
    <property type="evidence" value="ECO:0007669"/>
    <property type="project" value="InterPro"/>
</dbReference>
<dbReference type="FunFam" id="3.40.30.10:FF:000001">
    <property type="entry name" value="Thioredoxin"/>
    <property type="match status" value="1"/>
</dbReference>
<dbReference type="Pfam" id="PF00085">
    <property type="entry name" value="Thioredoxin"/>
    <property type="match status" value="1"/>
</dbReference>
<evidence type="ECO:0000313" key="6">
    <source>
        <dbReference type="EMBL" id="CAB4748877.1"/>
    </source>
</evidence>
<keyword evidence="3" id="KW-1015">Disulfide bond</keyword>
<dbReference type="GO" id="GO:0045454">
    <property type="term" value="P:cell redox homeostasis"/>
    <property type="evidence" value="ECO:0007669"/>
    <property type="project" value="TreeGrafter"/>
</dbReference>
<organism evidence="6">
    <name type="scientific">freshwater metagenome</name>
    <dbReference type="NCBI Taxonomy" id="449393"/>
    <lineage>
        <taxon>unclassified sequences</taxon>
        <taxon>metagenomes</taxon>
        <taxon>ecological metagenomes</taxon>
    </lineage>
</organism>
<keyword evidence="2" id="KW-0249">Electron transport</keyword>
<dbReference type="InterPro" id="IPR036249">
    <property type="entry name" value="Thioredoxin-like_sf"/>
</dbReference>
<proteinExistence type="predicted"/>
<evidence type="ECO:0000256" key="1">
    <source>
        <dbReference type="ARBA" id="ARBA00022448"/>
    </source>
</evidence>
<dbReference type="InterPro" id="IPR017937">
    <property type="entry name" value="Thioredoxin_CS"/>
</dbReference>